<name>A0A2Z7D4B4_9LAMI</name>
<feature type="compositionally biased region" description="Low complexity" evidence="1">
    <location>
        <begin position="35"/>
        <end position="51"/>
    </location>
</feature>
<dbReference type="OrthoDB" id="676141at2759"/>
<evidence type="ECO:0000313" key="2">
    <source>
        <dbReference type="EMBL" id="KZV51629.1"/>
    </source>
</evidence>
<protein>
    <submittedName>
        <fullName evidence="2">Uncharacterized protein</fullName>
    </submittedName>
</protein>
<dbReference type="PANTHER" id="PTHR33673">
    <property type="entry name" value="SUPPRESSOR SRP40-LIKE PROTEIN"/>
    <property type="match status" value="1"/>
</dbReference>
<gene>
    <name evidence="2" type="ORF">F511_25002</name>
</gene>
<sequence length="319" mass="34657">MESEHVKVSNGHGKKDSEVRHDERKPAVGKNDEVSSPWSSPSSSSSSSRSSLEFNTDERGKLDDISTKSKSDENLLSSPEFISSPDTSTHSLSQTSQVGTAWQMKSPPVQTMGQPANYDPNRIPSHSFFDKNLKPPQNGVVASNESGELPPWLEEWNNSSSSNLHYGSEPKPSEFSSLPPVMEVPSHEENDVKSAKVSKVLEKEDSDKAPKVPTHANVEIQAKETIAPVEEARPSAAATSASLPRLSDESGNSSSSFAFPVLGASESGKLKSLKSSSLKISAEKQEKPQMQAHEPSLTTTPKASETRWFSCVFCWPRCC</sequence>
<dbReference type="EMBL" id="KQ991591">
    <property type="protein sequence ID" value="KZV51629.1"/>
    <property type="molecule type" value="Genomic_DNA"/>
</dbReference>
<evidence type="ECO:0000313" key="3">
    <source>
        <dbReference type="Proteomes" id="UP000250235"/>
    </source>
</evidence>
<keyword evidence="3" id="KW-1185">Reference proteome</keyword>
<accession>A0A2Z7D4B4</accession>
<feature type="region of interest" description="Disordered" evidence="1">
    <location>
        <begin position="1"/>
        <end position="303"/>
    </location>
</feature>
<dbReference type="AlphaFoldDB" id="A0A2Z7D4B4"/>
<evidence type="ECO:0000256" key="1">
    <source>
        <dbReference type="SAM" id="MobiDB-lite"/>
    </source>
</evidence>
<feature type="compositionally biased region" description="Basic and acidic residues" evidence="1">
    <location>
        <begin position="185"/>
        <end position="210"/>
    </location>
</feature>
<feature type="compositionally biased region" description="Basic and acidic residues" evidence="1">
    <location>
        <begin position="1"/>
        <end position="33"/>
    </location>
</feature>
<feature type="compositionally biased region" description="Basic and acidic residues" evidence="1">
    <location>
        <begin position="56"/>
        <end position="73"/>
    </location>
</feature>
<dbReference type="PANTHER" id="PTHR33673:SF36">
    <property type="entry name" value="MYB-LIKE PROTEIN Q"/>
    <property type="match status" value="1"/>
</dbReference>
<feature type="compositionally biased region" description="Polar residues" evidence="1">
    <location>
        <begin position="74"/>
        <end position="100"/>
    </location>
</feature>
<proteinExistence type="predicted"/>
<reference evidence="2 3" key="1">
    <citation type="journal article" date="2015" name="Proc. Natl. Acad. Sci. U.S.A.">
        <title>The resurrection genome of Boea hygrometrica: A blueprint for survival of dehydration.</title>
        <authorList>
            <person name="Xiao L."/>
            <person name="Yang G."/>
            <person name="Zhang L."/>
            <person name="Yang X."/>
            <person name="Zhao S."/>
            <person name="Ji Z."/>
            <person name="Zhou Q."/>
            <person name="Hu M."/>
            <person name="Wang Y."/>
            <person name="Chen M."/>
            <person name="Xu Y."/>
            <person name="Jin H."/>
            <person name="Xiao X."/>
            <person name="Hu G."/>
            <person name="Bao F."/>
            <person name="Hu Y."/>
            <person name="Wan P."/>
            <person name="Li L."/>
            <person name="Deng X."/>
            <person name="Kuang T."/>
            <person name="Xiang C."/>
            <person name="Zhu J.K."/>
            <person name="Oliver M.J."/>
            <person name="He Y."/>
        </authorList>
    </citation>
    <scope>NUCLEOTIDE SEQUENCE [LARGE SCALE GENOMIC DNA]</scope>
    <source>
        <strain evidence="3">cv. XS01</strain>
    </source>
</reference>
<dbReference type="Proteomes" id="UP000250235">
    <property type="component" value="Unassembled WGS sequence"/>
</dbReference>
<organism evidence="2 3">
    <name type="scientific">Dorcoceras hygrometricum</name>
    <dbReference type="NCBI Taxonomy" id="472368"/>
    <lineage>
        <taxon>Eukaryota</taxon>
        <taxon>Viridiplantae</taxon>
        <taxon>Streptophyta</taxon>
        <taxon>Embryophyta</taxon>
        <taxon>Tracheophyta</taxon>
        <taxon>Spermatophyta</taxon>
        <taxon>Magnoliopsida</taxon>
        <taxon>eudicotyledons</taxon>
        <taxon>Gunneridae</taxon>
        <taxon>Pentapetalae</taxon>
        <taxon>asterids</taxon>
        <taxon>lamiids</taxon>
        <taxon>Lamiales</taxon>
        <taxon>Gesneriaceae</taxon>
        <taxon>Didymocarpoideae</taxon>
        <taxon>Trichosporeae</taxon>
        <taxon>Loxocarpinae</taxon>
        <taxon>Dorcoceras</taxon>
    </lineage>
</organism>